<dbReference type="GO" id="GO:0022857">
    <property type="term" value="F:transmembrane transporter activity"/>
    <property type="evidence" value="ECO:0007669"/>
    <property type="project" value="InterPro"/>
</dbReference>
<dbReference type="CDD" id="cd06580">
    <property type="entry name" value="TM_PBP1_transp_TpRbsC_like"/>
    <property type="match status" value="1"/>
</dbReference>
<dbReference type="Proteomes" id="UP000050509">
    <property type="component" value="Unassembled WGS sequence"/>
</dbReference>
<gene>
    <name evidence="7" type="ORF">SE17_25080</name>
</gene>
<dbReference type="AlphaFoldDB" id="A0A0P9DLA6"/>
<dbReference type="PANTHER" id="PTHR47089:SF1">
    <property type="entry name" value="GUANOSINE ABC TRANSPORTER PERMEASE PROTEIN NUPP"/>
    <property type="match status" value="1"/>
</dbReference>
<evidence type="ECO:0000313" key="8">
    <source>
        <dbReference type="Proteomes" id="UP000050509"/>
    </source>
</evidence>
<comment type="subcellular location">
    <subcellularLocation>
        <location evidence="1">Cell membrane</location>
        <topology evidence="1">Multi-pass membrane protein</topology>
    </subcellularLocation>
</comment>
<evidence type="ECO:0000256" key="6">
    <source>
        <dbReference type="SAM" id="Phobius"/>
    </source>
</evidence>
<dbReference type="Pfam" id="PF02653">
    <property type="entry name" value="BPD_transp_2"/>
    <property type="match status" value="1"/>
</dbReference>
<keyword evidence="5 6" id="KW-0472">Membrane</keyword>
<evidence type="ECO:0000256" key="3">
    <source>
        <dbReference type="ARBA" id="ARBA00022692"/>
    </source>
</evidence>
<feature type="transmembrane region" description="Helical" evidence="6">
    <location>
        <begin position="27"/>
        <end position="49"/>
    </location>
</feature>
<proteinExistence type="predicted"/>
<dbReference type="GO" id="GO:0005886">
    <property type="term" value="C:plasma membrane"/>
    <property type="evidence" value="ECO:0007669"/>
    <property type="project" value="UniProtKB-SubCell"/>
</dbReference>
<keyword evidence="8" id="KW-1185">Reference proteome</keyword>
<dbReference type="InterPro" id="IPR001851">
    <property type="entry name" value="ABC_transp_permease"/>
</dbReference>
<reference evidence="7 8" key="1">
    <citation type="submission" date="2015-09" db="EMBL/GenBank/DDBJ databases">
        <title>Draft genome sequence of Kouleothrix aurantiaca JCM 19913.</title>
        <authorList>
            <person name="Hemp J."/>
        </authorList>
    </citation>
    <scope>NUCLEOTIDE SEQUENCE [LARGE SCALE GENOMIC DNA]</scope>
    <source>
        <strain evidence="7 8">COM-B</strain>
    </source>
</reference>
<feature type="transmembrane region" description="Helical" evidence="6">
    <location>
        <begin position="166"/>
        <end position="197"/>
    </location>
</feature>
<evidence type="ECO:0000256" key="4">
    <source>
        <dbReference type="ARBA" id="ARBA00022989"/>
    </source>
</evidence>
<feature type="transmembrane region" description="Helical" evidence="6">
    <location>
        <begin position="82"/>
        <end position="102"/>
    </location>
</feature>
<evidence type="ECO:0000256" key="1">
    <source>
        <dbReference type="ARBA" id="ARBA00004651"/>
    </source>
</evidence>
<feature type="non-terminal residue" evidence="7">
    <location>
        <position position="1"/>
    </location>
</feature>
<evidence type="ECO:0000256" key="5">
    <source>
        <dbReference type="ARBA" id="ARBA00023136"/>
    </source>
</evidence>
<name>A0A0P9DLA6_9CHLR</name>
<keyword evidence="4 6" id="KW-1133">Transmembrane helix</keyword>
<evidence type="ECO:0000256" key="2">
    <source>
        <dbReference type="ARBA" id="ARBA00022475"/>
    </source>
</evidence>
<dbReference type="PANTHER" id="PTHR47089">
    <property type="entry name" value="ABC TRANSPORTER, PERMEASE PROTEIN"/>
    <property type="match status" value="1"/>
</dbReference>
<keyword evidence="3 6" id="KW-0812">Transmembrane</keyword>
<keyword evidence="2" id="KW-1003">Cell membrane</keyword>
<dbReference type="EMBL" id="LJCR01001231">
    <property type="protein sequence ID" value="KPV50754.1"/>
    <property type="molecule type" value="Genomic_DNA"/>
</dbReference>
<feature type="transmembrane region" description="Helical" evidence="6">
    <location>
        <begin position="123"/>
        <end position="146"/>
    </location>
</feature>
<sequence>MIAGMAAGAAWGFIPGILKARFNVNEIISTLMLNYIAIAWNDFFIFGVWSEGGFQMSAVFPKNAWLPRLADFARSVRAFSGLTTHLGLLFALVAAVVVWLILNRSRWGYEIRLIGDNPRAAQYAGIPIARHTVLVLMLSGALAGLAGMSEISGVVHRLQGQISPGYGFTGIIVAWLAKLNPFAIILVSILFGALILAGREIQPSGIPKMIQGIVLVCLIASDFLLRYRVRLRVTR</sequence>
<protein>
    <submittedName>
        <fullName evidence="7">ABC transporter permease</fullName>
    </submittedName>
</protein>
<organism evidence="7 8">
    <name type="scientific">Kouleothrix aurantiaca</name>
    <dbReference type="NCBI Taxonomy" id="186479"/>
    <lineage>
        <taxon>Bacteria</taxon>
        <taxon>Bacillati</taxon>
        <taxon>Chloroflexota</taxon>
        <taxon>Chloroflexia</taxon>
        <taxon>Chloroflexales</taxon>
        <taxon>Roseiflexineae</taxon>
        <taxon>Roseiflexaceae</taxon>
        <taxon>Kouleothrix</taxon>
    </lineage>
</organism>
<comment type="caution">
    <text evidence="7">The sequence shown here is derived from an EMBL/GenBank/DDBJ whole genome shotgun (WGS) entry which is preliminary data.</text>
</comment>
<evidence type="ECO:0000313" key="7">
    <source>
        <dbReference type="EMBL" id="KPV50754.1"/>
    </source>
</evidence>
<accession>A0A0P9DLA6</accession>